<comment type="caution">
    <text evidence="4">The sequence shown here is derived from an EMBL/GenBank/DDBJ whole genome shotgun (WGS) entry which is preliminary data.</text>
</comment>
<dbReference type="Pfam" id="PF03881">
    <property type="entry name" value="Fructosamin_kin"/>
    <property type="match status" value="1"/>
</dbReference>
<accession>A0A8J8W0X7</accession>
<sequence>MNSPPQAILQALGIDPDSAKCTLDTSGFGSGFSRTSVLHIEPKAQENTGPRRKYFIKTSHDGAASKEMFHGEYESLNAIANAVPDFCPRALAWGPLDQKKAYFLATEFLELKGRWARTSADADVRKHRSLAYRLGQLHKTPAPVDPETDRRRYGFPVPTYCGDTKQRNLFTDSWAEFYANERLLAVLALSEKQNGPDEELSELVGRTAHAVVPRLLGGGHLGYDSQGNGDVIQPVVVHGDLWSGNTDYGRIVGSERGDSEMGDVVYDSSACYAHSEFDLGIMHMFGGFGPDFFDQYHRIVPKTEPVEEYEDRIRLYELYHHLNHQAIFGGGYRSGAMSIMNKLVRKYSDTS</sequence>
<evidence type="ECO:0000313" key="5">
    <source>
        <dbReference type="Proteomes" id="UP000631181"/>
    </source>
</evidence>
<dbReference type="Gene3D" id="3.90.1200.10">
    <property type="match status" value="1"/>
</dbReference>
<dbReference type="GO" id="GO:0016301">
    <property type="term" value="F:kinase activity"/>
    <property type="evidence" value="ECO:0007669"/>
    <property type="project" value="UniProtKB-UniRule"/>
</dbReference>
<comment type="catalytic activity">
    <reaction evidence="2">
        <text>N(6)-D-ribulosyl-L-lysyl-[protein] + ATP = N(6)-(3-O-phospho-D-ribulosyl)-L-lysyl-[protein] + ADP + H(+)</text>
        <dbReference type="Rhea" id="RHEA:48432"/>
        <dbReference type="Rhea" id="RHEA-COMP:12103"/>
        <dbReference type="Rhea" id="RHEA-COMP:12104"/>
        <dbReference type="ChEBI" id="CHEBI:15378"/>
        <dbReference type="ChEBI" id="CHEBI:30616"/>
        <dbReference type="ChEBI" id="CHEBI:90418"/>
        <dbReference type="ChEBI" id="CHEBI:90420"/>
        <dbReference type="ChEBI" id="CHEBI:456216"/>
        <dbReference type="EC" id="2.7.1.172"/>
    </reaction>
    <physiologicalReaction direction="left-to-right" evidence="2">
        <dbReference type="Rhea" id="RHEA:48433"/>
    </physiologicalReaction>
</comment>
<comment type="similarity">
    <text evidence="3">Belongs to the fructosamine kinase family.</text>
</comment>
<organism evidence="4 5">
    <name type="scientific">Penicillium ucsense</name>
    <dbReference type="NCBI Taxonomy" id="2839758"/>
    <lineage>
        <taxon>Eukaryota</taxon>
        <taxon>Fungi</taxon>
        <taxon>Dikarya</taxon>
        <taxon>Ascomycota</taxon>
        <taxon>Pezizomycotina</taxon>
        <taxon>Eurotiomycetes</taxon>
        <taxon>Eurotiomycetidae</taxon>
        <taxon>Eurotiales</taxon>
        <taxon>Aspergillaceae</taxon>
        <taxon>Penicillium</taxon>
    </lineage>
</organism>
<dbReference type="Proteomes" id="UP000631181">
    <property type="component" value="Unassembled WGS sequence"/>
</dbReference>
<dbReference type="InterPro" id="IPR016477">
    <property type="entry name" value="Fructo-/Ketosamine-3-kinase"/>
</dbReference>
<reference evidence="4" key="1">
    <citation type="journal article" date="2020" name="Front. Microbiol.">
        <title>Gene regulatory networks of Penicillium echinulatum 2HH and Penicillium oxalicum 114-2 inferred by a computational biology approach.</title>
        <authorList>
            <person name="Lenz A.R."/>
            <person name="Galan-Vasquez E."/>
            <person name="Balbinot E."/>
            <person name="De Abreu F.P."/>
            <person name="De Oliveira N.S."/>
            <person name="Da Rosa L.O."/>
            <person name="De Avila E Silva S."/>
            <person name="Camassola M."/>
            <person name="Dillon A.J.P."/>
            <person name="Perez-Rueda E."/>
        </authorList>
    </citation>
    <scope>NUCLEOTIDE SEQUENCE</scope>
    <source>
        <strain evidence="4">S1M29</strain>
    </source>
</reference>
<keyword evidence="3" id="KW-0418">Kinase</keyword>
<dbReference type="FunFam" id="3.90.1200.10:FF:000018">
    <property type="entry name" value="Fructosamine-3-kinase, putative"/>
    <property type="match status" value="1"/>
</dbReference>
<proteinExistence type="inferred from homology"/>
<gene>
    <name evidence="4" type="ORF">PECM_007329</name>
</gene>
<evidence type="ECO:0000256" key="2">
    <source>
        <dbReference type="ARBA" id="ARBA00048655"/>
    </source>
</evidence>
<evidence type="ECO:0000256" key="3">
    <source>
        <dbReference type="PIRNR" id="PIRNR006221"/>
    </source>
</evidence>
<dbReference type="PANTHER" id="PTHR12149">
    <property type="entry name" value="FRUCTOSAMINE 3 KINASE-RELATED PROTEIN"/>
    <property type="match status" value="1"/>
</dbReference>
<dbReference type="InterPro" id="IPR011009">
    <property type="entry name" value="Kinase-like_dom_sf"/>
</dbReference>
<dbReference type="PANTHER" id="PTHR12149:SF8">
    <property type="entry name" value="PROTEIN-RIBULOSAMINE 3-KINASE"/>
    <property type="match status" value="1"/>
</dbReference>
<dbReference type="GO" id="GO:0102193">
    <property type="term" value="F:protein-ribulosamine 3-kinase activity"/>
    <property type="evidence" value="ECO:0007669"/>
    <property type="project" value="UniProtKB-EC"/>
</dbReference>
<protein>
    <recommendedName>
        <fullName evidence="1">protein-ribulosamine 3-kinase</fullName>
        <ecNumber evidence="1">2.7.1.172</ecNumber>
    </recommendedName>
</protein>
<dbReference type="EMBL" id="WIWV01000066">
    <property type="protein sequence ID" value="KAF7715155.1"/>
    <property type="molecule type" value="Genomic_DNA"/>
</dbReference>
<dbReference type="EC" id="2.7.1.172" evidence="1"/>
<dbReference type="PIRSF" id="PIRSF006221">
    <property type="entry name" value="Ketosamine-3-kinase"/>
    <property type="match status" value="1"/>
</dbReference>
<dbReference type="OrthoDB" id="5772781at2759"/>
<dbReference type="SUPFAM" id="SSF56112">
    <property type="entry name" value="Protein kinase-like (PK-like)"/>
    <property type="match status" value="1"/>
</dbReference>
<name>A0A8J8W0X7_9EURO</name>
<keyword evidence="5" id="KW-1185">Reference proteome</keyword>
<dbReference type="AlphaFoldDB" id="A0A8J8W0X7"/>
<keyword evidence="3" id="KW-0808">Transferase</keyword>
<evidence type="ECO:0000313" key="4">
    <source>
        <dbReference type="EMBL" id="KAF7715155.1"/>
    </source>
</evidence>
<evidence type="ECO:0000256" key="1">
    <source>
        <dbReference type="ARBA" id="ARBA00011961"/>
    </source>
</evidence>